<dbReference type="GO" id="GO:0050661">
    <property type="term" value="F:NADP binding"/>
    <property type="evidence" value="ECO:0007669"/>
    <property type="project" value="InterPro"/>
</dbReference>
<dbReference type="PIRSF" id="PIRSF000103">
    <property type="entry name" value="HIBADH"/>
    <property type="match status" value="1"/>
</dbReference>
<evidence type="ECO:0000256" key="1">
    <source>
        <dbReference type="ARBA" id="ARBA00007598"/>
    </source>
</evidence>
<evidence type="ECO:0000313" key="8">
    <source>
        <dbReference type="Proteomes" id="UP000256690"/>
    </source>
</evidence>
<dbReference type="PANTHER" id="PTHR43580:SF8">
    <property type="entry name" value="6-PHOSPHOGLUCONATE DEHYDROGENASE NADP-BINDING DOMAIN-CONTAINING PROTEIN-RELATED"/>
    <property type="match status" value="1"/>
</dbReference>
<dbReference type="GO" id="GO:0016491">
    <property type="term" value="F:oxidoreductase activity"/>
    <property type="evidence" value="ECO:0007669"/>
    <property type="project" value="UniProtKB-KW"/>
</dbReference>
<evidence type="ECO:0008006" key="9">
    <source>
        <dbReference type="Google" id="ProtNLM"/>
    </source>
</evidence>
<gene>
    <name evidence="7" type="ORF">DSM5745_02415</name>
</gene>
<dbReference type="STRING" id="1810919.A0A3D8SWH8"/>
<dbReference type="SUPFAM" id="SSF48179">
    <property type="entry name" value="6-phosphogluconate dehydrogenase C-terminal domain-like"/>
    <property type="match status" value="1"/>
</dbReference>
<evidence type="ECO:0000259" key="5">
    <source>
        <dbReference type="Pfam" id="PF03446"/>
    </source>
</evidence>
<dbReference type="EMBL" id="PVWQ01000002">
    <property type="protein sequence ID" value="RDW90640.1"/>
    <property type="molecule type" value="Genomic_DNA"/>
</dbReference>
<reference evidence="7 8" key="1">
    <citation type="journal article" date="2018" name="IMA Fungus">
        <title>IMA Genome-F 9: Draft genome sequence of Annulohypoxylon stygium, Aspergillus mulundensis, Berkeleyomyces basicola (syn. Thielaviopsis basicola), Ceratocystis smalleyi, two Cercospora beticola strains, Coleophoma cylindrospora, Fusarium fracticaudum, Phialophora cf. hyalina, and Morchella septimelata.</title>
        <authorList>
            <person name="Wingfield B.D."/>
            <person name="Bills G.F."/>
            <person name="Dong Y."/>
            <person name="Huang W."/>
            <person name="Nel W.J."/>
            <person name="Swalarsk-Parry B.S."/>
            <person name="Vaghefi N."/>
            <person name="Wilken P.M."/>
            <person name="An Z."/>
            <person name="de Beer Z.W."/>
            <person name="De Vos L."/>
            <person name="Chen L."/>
            <person name="Duong T.A."/>
            <person name="Gao Y."/>
            <person name="Hammerbacher A."/>
            <person name="Kikkert J.R."/>
            <person name="Li Y."/>
            <person name="Li H."/>
            <person name="Li K."/>
            <person name="Li Q."/>
            <person name="Liu X."/>
            <person name="Ma X."/>
            <person name="Naidoo K."/>
            <person name="Pethybridge S.J."/>
            <person name="Sun J."/>
            <person name="Steenkamp E.T."/>
            <person name="van der Nest M.A."/>
            <person name="van Wyk S."/>
            <person name="Wingfield M.J."/>
            <person name="Xiong C."/>
            <person name="Yue Q."/>
            <person name="Zhang X."/>
        </authorList>
    </citation>
    <scope>NUCLEOTIDE SEQUENCE [LARGE SCALE GENOMIC DNA]</scope>
    <source>
        <strain evidence="7 8">DSM 5745</strain>
    </source>
</reference>
<dbReference type="PANTHER" id="PTHR43580">
    <property type="entry name" value="OXIDOREDUCTASE GLYR1-RELATED"/>
    <property type="match status" value="1"/>
</dbReference>
<evidence type="ECO:0000256" key="2">
    <source>
        <dbReference type="ARBA" id="ARBA00023002"/>
    </source>
</evidence>
<sequence length="321" mass="33884">MILKRATTPRIGWYGLGSMGLPMATNLQRHLTKNPEEHNLTYYNRTLSAGDSLKELGATPAESLLDLVEKCDVIFTMLSNDKILTETVNTISSSSAAIDKKTFVDCSTVHPDTTAQVSSTLSGLGAVFLSAPVFGGPAVAQTGQLVFALGGPSQTANQIDVRRYIVGVMGKKVIGCGEEAKGASLLKIGGNIITLNLMEAVGEAQVFAERTGLGTAAMEELITESFGAVAGGYSKRLTTGIYAPPLNTRPGFGVSLAIKDADHALSIANKTNTKLPGLELASNNMRAAREYGGECLDSSSMYGVLRMQAGLPFWNGSSRQE</sequence>
<dbReference type="InterPro" id="IPR015815">
    <property type="entry name" value="HIBADH-related"/>
</dbReference>
<dbReference type="InterPro" id="IPR036291">
    <property type="entry name" value="NAD(P)-bd_dom_sf"/>
</dbReference>
<dbReference type="Gene3D" id="3.40.50.720">
    <property type="entry name" value="NAD(P)-binding Rossmann-like Domain"/>
    <property type="match status" value="1"/>
</dbReference>
<comment type="similarity">
    <text evidence="1">Belongs to the HIBADH-related family. NP60 subfamily.</text>
</comment>
<dbReference type="InterPro" id="IPR013328">
    <property type="entry name" value="6PGD_dom2"/>
</dbReference>
<evidence type="ECO:0000313" key="7">
    <source>
        <dbReference type="EMBL" id="RDW90640.1"/>
    </source>
</evidence>
<keyword evidence="8" id="KW-1185">Reference proteome</keyword>
<dbReference type="Pfam" id="PF14833">
    <property type="entry name" value="NAD_binding_11"/>
    <property type="match status" value="1"/>
</dbReference>
<dbReference type="GeneID" id="38112785"/>
<proteinExistence type="inferred from homology"/>
<dbReference type="InterPro" id="IPR029154">
    <property type="entry name" value="HIBADH-like_NADP-bd"/>
</dbReference>
<organism evidence="7 8">
    <name type="scientific">Aspergillus mulundensis</name>
    <dbReference type="NCBI Taxonomy" id="1810919"/>
    <lineage>
        <taxon>Eukaryota</taxon>
        <taxon>Fungi</taxon>
        <taxon>Dikarya</taxon>
        <taxon>Ascomycota</taxon>
        <taxon>Pezizomycotina</taxon>
        <taxon>Eurotiomycetes</taxon>
        <taxon>Eurotiomycetidae</taxon>
        <taxon>Eurotiales</taxon>
        <taxon>Aspergillaceae</taxon>
        <taxon>Aspergillus</taxon>
        <taxon>Aspergillus subgen. Nidulantes</taxon>
    </lineage>
</organism>
<dbReference type="Proteomes" id="UP000256690">
    <property type="component" value="Unassembled WGS sequence"/>
</dbReference>
<comment type="caution">
    <text evidence="7">The sequence shown here is derived from an EMBL/GenBank/DDBJ whole genome shotgun (WGS) entry which is preliminary data.</text>
</comment>
<feature type="domain" description="6-phosphogluconate dehydrogenase NADP-binding" evidence="5">
    <location>
        <begin position="10"/>
        <end position="174"/>
    </location>
</feature>
<dbReference type="GO" id="GO:0051287">
    <property type="term" value="F:NAD binding"/>
    <property type="evidence" value="ECO:0007669"/>
    <property type="project" value="InterPro"/>
</dbReference>
<protein>
    <recommendedName>
        <fullName evidence="9">6-phosphogluconate dehydrogenase family protein</fullName>
    </recommendedName>
</protein>
<dbReference type="InterPro" id="IPR008927">
    <property type="entry name" value="6-PGluconate_DH-like_C_sf"/>
</dbReference>
<dbReference type="SUPFAM" id="SSF51735">
    <property type="entry name" value="NAD(P)-binding Rossmann-fold domains"/>
    <property type="match status" value="1"/>
</dbReference>
<accession>A0A3D8SWH8</accession>
<dbReference type="Gene3D" id="1.10.1040.10">
    <property type="entry name" value="N-(1-d-carboxylethyl)-l-norvaline Dehydrogenase, domain 2"/>
    <property type="match status" value="1"/>
</dbReference>
<dbReference type="OrthoDB" id="435038at2759"/>
<dbReference type="RefSeq" id="XP_026607594.1">
    <property type="nucleotide sequence ID" value="XM_026744431.1"/>
</dbReference>
<keyword evidence="3" id="KW-0520">NAD</keyword>
<feature type="domain" description="3-hydroxyisobutyrate dehydrogenase-like NAD-binding" evidence="6">
    <location>
        <begin position="185"/>
        <end position="304"/>
    </location>
</feature>
<dbReference type="InterPro" id="IPR006115">
    <property type="entry name" value="6PGDH_NADP-bd"/>
</dbReference>
<dbReference type="Pfam" id="PF03446">
    <property type="entry name" value="NAD_binding_2"/>
    <property type="match status" value="1"/>
</dbReference>
<dbReference type="AlphaFoldDB" id="A0A3D8SWH8"/>
<evidence type="ECO:0000256" key="3">
    <source>
        <dbReference type="ARBA" id="ARBA00023027"/>
    </source>
</evidence>
<evidence type="ECO:0000256" key="4">
    <source>
        <dbReference type="PIRSR" id="PIRSR000103-1"/>
    </source>
</evidence>
<name>A0A3D8SWH8_9EURO</name>
<dbReference type="InterPro" id="IPR051265">
    <property type="entry name" value="HIBADH-related_NP60_sf"/>
</dbReference>
<keyword evidence="2" id="KW-0560">Oxidoreductase</keyword>
<feature type="active site" evidence="4">
    <location>
        <position position="187"/>
    </location>
</feature>
<evidence type="ECO:0000259" key="6">
    <source>
        <dbReference type="Pfam" id="PF14833"/>
    </source>
</evidence>